<gene>
    <name evidence="6" type="ORF">A2Z86_08315</name>
</gene>
<keyword evidence="2" id="KW-0479">Metal-binding</keyword>
<dbReference type="Pfam" id="PF00330">
    <property type="entry name" value="Aconitase"/>
    <property type="match status" value="1"/>
</dbReference>
<dbReference type="GO" id="GO:0005829">
    <property type="term" value="C:cytosol"/>
    <property type="evidence" value="ECO:0007669"/>
    <property type="project" value="TreeGrafter"/>
</dbReference>
<evidence type="ECO:0000259" key="5">
    <source>
        <dbReference type="Pfam" id="PF00330"/>
    </source>
</evidence>
<dbReference type="InterPro" id="IPR050926">
    <property type="entry name" value="Aconitase/IPM_isomerase"/>
</dbReference>
<evidence type="ECO:0000313" key="6">
    <source>
        <dbReference type="EMBL" id="OGF99880.1"/>
    </source>
</evidence>
<dbReference type="InterPro" id="IPR036008">
    <property type="entry name" value="Aconitase_4Fe-4S_dom"/>
</dbReference>
<reference evidence="6 7" key="1">
    <citation type="journal article" date="2016" name="Nat. Commun.">
        <title>Thousands of microbial genomes shed light on interconnected biogeochemical processes in an aquifer system.</title>
        <authorList>
            <person name="Anantharaman K."/>
            <person name="Brown C.T."/>
            <person name="Hug L.A."/>
            <person name="Sharon I."/>
            <person name="Castelle C.J."/>
            <person name="Probst A.J."/>
            <person name="Thomas B.C."/>
            <person name="Singh A."/>
            <person name="Wilkins M.J."/>
            <person name="Karaoz U."/>
            <person name="Brodie E.L."/>
            <person name="Williams K.H."/>
            <person name="Hubbard S.S."/>
            <person name="Banfield J.F."/>
        </authorList>
    </citation>
    <scope>NUCLEOTIDE SEQUENCE [LARGE SCALE GENOMIC DNA]</scope>
</reference>
<evidence type="ECO:0000256" key="3">
    <source>
        <dbReference type="ARBA" id="ARBA00023004"/>
    </source>
</evidence>
<feature type="domain" description="Aconitase/3-isopropylmalate dehydratase large subunit alpha/beta/alpha" evidence="5">
    <location>
        <begin position="12"/>
        <end position="289"/>
    </location>
</feature>
<dbReference type="GO" id="GO:0006099">
    <property type="term" value="P:tricarboxylic acid cycle"/>
    <property type="evidence" value="ECO:0007669"/>
    <property type="project" value="TreeGrafter"/>
</dbReference>
<sequence>MEPVKMGKNIVQKIFNEHLVQGKLAPGEEIAVTVDQTLTQDATGTMAYLQFEAMAIPRVKTKVSVSYVDHNMLQTGFENADDHRYLQSVALKVGAFFSRPGNGICHQVHLERFSAPGQILLGSDSHTPTCGGAGMIAIGAGGLDIAVAMAGGAFHLKCPNVVGVRLEGRLTGWTSAKDVILELLRRLTVKGGVGKIFAYHGPGVKSLDVTQRATITNMGAELGATTSIFPSDERTRDFLEAQGRGQLWREMLPDEDAAYDELVVIDLSTLEPLVAMPHSPDAVVPLKDVAGTKIQQVCVGSCTNSSYHDLMVVAQILKGKKAHPELSFAVTPGSRQVFEMIADSGGLKELIASGARILESACGPCIGMGQVPPTGSLSLRSFNRNFKGRCGSKEAGVILASPEVCALGALEGVLPDVSRYPGGPPDVAPPRRFIIDDGMIIPPAAPGEEVEVVRGPNIKPCPVNQ</sequence>
<evidence type="ECO:0000256" key="2">
    <source>
        <dbReference type="ARBA" id="ARBA00022723"/>
    </source>
</evidence>
<feature type="non-terminal residue" evidence="6">
    <location>
        <position position="465"/>
    </location>
</feature>
<dbReference type="GO" id="GO:0046872">
    <property type="term" value="F:metal ion binding"/>
    <property type="evidence" value="ECO:0007669"/>
    <property type="project" value="UniProtKB-KW"/>
</dbReference>
<dbReference type="InterPro" id="IPR001030">
    <property type="entry name" value="Acoase/IPM_deHydtase_lsu_aba"/>
</dbReference>
<dbReference type="InterPro" id="IPR018136">
    <property type="entry name" value="Aconitase_4Fe-4S_BS"/>
</dbReference>
<dbReference type="InterPro" id="IPR015931">
    <property type="entry name" value="Acnase/IPM_dHydase_lsu_aba_1/3"/>
</dbReference>
<dbReference type="PRINTS" id="PR00415">
    <property type="entry name" value="ACONITASE"/>
</dbReference>
<evidence type="ECO:0000256" key="4">
    <source>
        <dbReference type="ARBA" id="ARBA00023014"/>
    </source>
</evidence>
<evidence type="ECO:0000256" key="1">
    <source>
        <dbReference type="ARBA" id="ARBA00001966"/>
    </source>
</evidence>
<proteinExistence type="predicted"/>
<dbReference type="GO" id="GO:0051539">
    <property type="term" value="F:4 iron, 4 sulfur cluster binding"/>
    <property type="evidence" value="ECO:0007669"/>
    <property type="project" value="TreeGrafter"/>
</dbReference>
<dbReference type="PROSITE" id="PS01244">
    <property type="entry name" value="ACONITASE_2"/>
    <property type="match status" value="1"/>
</dbReference>
<dbReference type="PANTHER" id="PTHR43160:SF3">
    <property type="entry name" value="ACONITATE HYDRATASE, MITOCHONDRIAL"/>
    <property type="match status" value="1"/>
</dbReference>
<organism evidence="6 7">
    <name type="scientific">Candidatus Glassbacteria bacterium GWA2_58_10</name>
    <dbReference type="NCBI Taxonomy" id="1817865"/>
    <lineage>
        <taxon>Bacteria</taxon>
        <taxon>Candidatus Glassiibacteriota</taxon>
    </lineage>
</organism>
<dbReference type="GO" id="GO:0003994">
    <property type="term" value="F:aconitate hydratase activity"/>
    <property type="evidence" value="ECO:0007669"/>
    <property type="project" value="TreeGrafter"/>
</dbReference>
<dbReference type="Gene3D" id="3.30.499.10">
    <property type="entry name" value="Aconitase, domain 3"/>
    <property type="match status" value="2"/>
</dbReference>
<dbReference type="Proteomes" id="UP000176992">
    <property type="component" value="Unassembled WGS sequence"/>
</dbReference>
<dbReference type="NCBIfam" id="NF005558">
    <property type="entry name" value="PRK07229.1"/>
    <property type="match status" value="1"/>
</dbReference>
<comment type="caution">
    <text evidence="6">The sequence shown here is derived from an EMBL/GenBank/DDBJ whole genome shotgun (WGS) entry which is preliminary data.</text>
</comment>
<comment type="cofactor">
    <cofactor evidence="1">
        <name>[4Fe-4S] cluster</name>
        <dbReference type="ChEBI" id="CHEBI:49883"/>
    </cofactor>
</comment>
<evidence type="ECO:0000313" key="7">
    <source>
        <dbReference type="Proteomes" id="UP000176992"/>
    </source>
</evidence>
<protein>
    <submittedName>
        <fullName evidence="6">Aconitate hydratase</fullName>
    </submittedName>
</protein>
<dbReference type="PROSITE" id="PS00450">
    <property type="entry name" value="ACONITASE_1"/>
    <property type="match status" value="1"/>
</dbReference>
<dbReference type="PANTHER" id="PTHR43160">
    <property type="entry name" value="ACONITATE HYDRATASE B"/>
    <property type="match status" value="1"/>
</dbReference>
<accession>A0A1F5YI77</accession>
<keyword evidence="3" id="KW-0408">Iron</keyword>
<name>A0A1F5YI77_9BACT</name>
<dbReference type="AlphaFoldDB" id="A0A1F5YI77"/>
<dbReference type="SUPFAM" id="SSF53732">
    <property type="entry name" value="Aconitase iron-sulfur domain"/>
    <property type="match status" value="1"/>
</dbReference>
<keyword evidence="4" id="KW-0411">Iron-sulfur</keyword>
<dbReference type="EMBL" id="MFIV01000005">
    <property type="protein sequence ID" value="OGF99880.1"/>
    <property type="molecule type" value="Genomic_DNA"/>
</dbReference>